<proteinExistence type="predicted"/>
<dbReference type="RefSeq" id="WP_340277329.1">
    <property type="nucleotide sequence ID" value="NZ_JBAKIA010000023.1"/>
</dbReference>
<keyword evidence="1" id="KW-0472">Membrane</keyword>
<name>A0ABU8TR64_9HYPH</name>
<sequence length="78" mass="8982">MKDENSSRQSCISWPRVSVGAIASFVPCKDPGQHCDAVMKQHHKLKALKMEFWFFVEMILLAVSVFGRSSIDDMCRRY</sequence>
<organism evidence="2 3">
    <name type="scientific">Roseibium algae</name>
    <dbReference type="NCBI Taxonomy" id="3123038"/>
    <lineage>
        <taxon>Bacteria</taxon>
        <taxon>Pseudomonadati</taxon>
        <taxon>Pseudomonadota</taxon>
        <taxon>Alphaproteobacteria</taxon>
        <taxon>Hyphomicrobiales</taxon>
        <taxon>Stappiaceae</taxon>
        <taxon>Roseibium</taxon>
    </lineage>
</organism>
<dbReference type="EMBL" id="JBAKIA010000023">
    <property type="protein sequence ID" value="MEJ8476648.1"/>
    <property type="molecule type" value="Genomic_DNA"/>
</dbReference>
<gene>
    <name evidence="2" type="ORF">V6575_21390</name>
</gene>
<reference evidence="2 3" key="1">
    <citation type="submission" date="2024-02" db="EMBL/GenBank/DDBJ databases">
        <title>Roseibium algae sp. nov., isolated from marine alga (Grateloupia sp.), showing potential in myo-inositol conversion.</title>
        <authorList>
            <person name="Wang Y."/>
        </authorList>
    </citation>
    <scope>NUCLEOTIDE SEQUENCE [LARGE SCALE GENOMIC DNA]</scope>
    <source>
        <strain evidence="2 3">H3510</strain>
    </source>
</reference>
<keyword evidence="3" id="KW-1185">Reference proteome</keyword>
<evidence type="ECO:0000313" key="3">
    <source>
        <dbReference type="Proteomes" id="UP001385499"/>
    </source>
</evidence>
<evidence type="ECO:0000313" key="2">
    <source>
        <dbReference type="EMBL" id="MEJ8476648.1"/>
    </source>
</evidence>
<evidence type="ECO:0000256" key="1">
    <source>
        <dbReference type="SAM" id="Phobius"/>
    </source>
</evidence>
<keyword evidence="1" id="KW-0812">Transmembrane</keyword>
<dbReference type="Proteomes" id="UP001385499">
    <property type="component" value="Unassembled WGS sequence"/>
</dbReference>
<protein>
    <submittedName>
        <fullName evidence="2">Uncharacterized protein</fullName>
    </submittedName>
</protein>
<accession>A0ABU8TR64</accession>
<comment type="caution">
    <text evidence="2">The sequence shown here is derived from an EMBL/GenBank/DDBJ whole genome shotgun (WGS) entry which is preliminary data.</text>
</comment>
<keyword evidence="1" id="KW-1133">Transmembrane helix</keyword>
<feature type="transmembrane region" description="Helical" evidence="1">
    <location>
        <begin position="52"/>
        <end position="71"/>
    </location>
</feature>